<sequence>MRWVNYHLERAGTQRRLHNFTSDIVDSEIYTHLLHQIAPNGSGVTLSPLGVHGNVPRAGAMLDEAEKLDCREFVTATDVAAGNYKLNLAFVANLFNKHPNLPDPGADEVGFSVEDVIEETREEKTYRNWMNSMGVDPYVNWLYADLQNGVVIFQLYDIIRPGMVTWKRVVRTFHKLRGMMDQIQNCNYAVELGKQLRFSLVGIQGKDIYDGNQTLTLALVWQLMRAYTLSVLAQCTQSGDSLPADKDIVAWVNEKLKNSGKSTSIRSFQDPAISDGKVVLDLIDAIKPNVIDHSLVKSGKSNEDKMSNAKYAITCGRKIGAKIYALPEDIVEVKPKMVLTVFACLMARDYLPDMKQGAASAPIVPMINGN</sequence>
<keyword evidence="3" id="KW-0106">Calcium</keyword>
<name>U4PMA7_CAEEL</name>
<evidence type="ECO:0000256" key="1">
    <source>
        <dbReference type="ARBA" id="ARBA00022723"/>
    </source>
</evidence>
<dbReference type="PaxDb" id="6239-Y104H12BR.1b"/>
<dbReference type="FunFam" id="1.10.418.10:FF:000066">
    <property type="entry name" value="plastin-1 isoform X2"/>
    <property type="match status" value="1"/>
</dbReference>
<dbReference type="FunCoup" id="U4PMA7">
    <property type="interactions" value="1611"/>
</dbReference>
<dbReference type="PROSITE" id="PS00019">
    <property type="entry name" value="ACTININ_1"/>
    <property type="match status" value="1"/>
</dbReference>
<dbReference type="OMA" id="CKADERW"/>
<protein>
    <submittedName>
        <fullName evidence="6">Calponin-homology (CH) domain-containing protein</fullName>
    </submittedName>
</protein>
<keyword evidence="9" id="KW-1267">Proteomics identification</keyword>
<dbReference type="GO" id="GO:0051015">
    <property type="term" value="F:actin filament binding"/>
    <property type="evidence" value="ECO:0007669"/>
    <property type="project" value="InterPro"/>
</dbReference>
<dbReference type="eggNOG" id="KOG0046">
    <property type="taxonomic scope" value="Eukaryota"/>
</dbReference>
<dbReference type="Bgee" id="WBGene00022425">
    <property type="expression patterns" value="Expressed in adult organism and 3 other cell types or tissues"/>
</dbReference>
<keyword evidence="4" id="KW-0009">Actin-binding</keyword>
<dbReference type="OrthoDB" id="431378at2759"/>
<dbReference type="Pfam" id="PF00307">
    <property type="entry name" value="CH"/>
    <property type="match status" value="3"/>
</dbReference>
<dbReference type="FunFam" id="1.10.418.10:FF:000010">
    <property type="entry name" value="Plastin-3 isoform 1"/>
    <property type="match status" value="1"/>
</dbReference>
<dbReference type="CDD" id="cd21298">
    <property type="entry name" value="CH_PLS_rpt3"/>
    <property type="match status" value="1"/>
</dbReference>
<dbReference type="InterPro" id="IPR039959">
    <property type="entry name" value="Fimbrin/Plastin"/>
</dbReference>
<dbReference type="RefSeq" id="NP_001294439.1">
    <property type="nucleotide sequence ID" value="NM_001307510.2"/>
</dbReference>
<keyword evidence="7" id="KW-1185">Reference proteome</keyword>
<organism evidence="6 7">
    <name type="scientific">Caenorhabditis elegans</name>
    <dbReference type="NCBI Taxonomy" id="6239"/>
    <lineage>
        <taxon>Eukaryota</taxon>
        <taxon>Metazoa</taxon>
        <taxon>Ecdysozoa</taxon>
        <taxon>Nematoda</taxon>
        <taxon>Chromadorea</taxon>
        <taxon>Rhabditida</taxon>
        <taxon>Rhabditina</taxon>
        <taxon>Rhabditomorpha</taxon>
        <taxon>Rhabditoidea</taxon>
        <taxon>Rhabditidae</taxon>
        <taxon>Peloderinae</taxon>
        <taxon>Caenorhabditis</taxon>
    </lineage>
</organism>
<reference evidence="6 7" key="1">
    <citation type="journal article" date="1998" name="Science">
        <title>Genome sequence of the nematode C. elegans: a platform for investigating biology.</title>
        <authorList>
            <consortium name="The C. elegans sequencing consortium"/>
            <person name="Sulson J.E."/>
            <person name="Waterston R."/>
        </authorList>
    </citation>
    <scope>NUCLEOTIDE SEQUENCE [LARGE SCALE GENOMIC DNA]</scope>
    <source>
        <strain evidence="6 7">Bristol N2</strain>
    </source>
</reference>
<evidence type="ECO:0000313" key="6">
    <source>
        <dbReference type="EMBL" id="CDH93210.1"/>
    </source>
</evidence>
<keyword evidence="1" id="KW-0479">Metal-binding</keyword>
<dbReference type="Gene3D" id="1.10.418.10">
    <property type="entry name" value="Calponin-like domain"/>
    <property type="match status" value="3"/>
</dbReference>
<dbReference type="ExpressionAtlas" id="U4PMA7">
    <property type="expression patterns" value="baseline"/>
</dbReference>
<proteinExistence type="evidence at protein level"/>
<dbReference type="InterPro" id="IPR001715">
    <property type="entry name" value="CH_dom"/>
</dbReference>
<dbReference type="WormBase" id="Y104H12BR.1b">
    <property type="protein sequence ID" value="CE49015"/>
    <property type="gene ID" value="WBGene00022425"/>
    <property type="gene designation" value="plst-1"/>
</dbReference>
<dbReference type="SUPFAM" id="SSF47576">
    <property type="entry name" value="Calponin-homology domain, CH-domain"/>
    <property type="match status" value="1"/>
</dbReference>
<dbReference type="SMART" id="SM00033">
    <property type="entry name" value="CH"/>
    <property type="match status" value="3"/>
</dbReference>
<feature type="domain" description="Calponin-homology (CH)" evidence="5">
    <location>
        <begin position="1"/>
        <end position="99"/>
    </location>
</feature>
<dbReference type="STRING" id="6239.Y104H12BR.1b.1"/>
<evidence type="ECO:0000256" key="4">
    <source>
        <dbReference type="ARBA" id="ARBA00023203"/>
    </source>
</evidence>
<dbReference type="GeneID" id="3564941"/>
<evidence type="ECO:0000259" key="5">
    <source>
        <dbReference type="PROSITE" id="PS50021"/>
    </source>
</evidence>
<keyword evidence="2" id="KW-0677">Repeat</keyword>
<dbReference type="SMR" id="U4PMA7"/>
<feature type="domain" description="Calponin-homology (CH)" evidence="5">
    <location>
        <begin position="242"/>
        <end position="350"/>
    </location>
</feature>
<dbReference type="AlphaFoldDB" id="U4PMA7"/>
<evidence type="ECO:0000256" key="2">
    <source>
        <dbReference type="ARBA" id="ARBA00022737"/>
    </source>
</evidence>
<dbReference type="PeptideAtlas" id="U4PMA7"/>
<feature type="domain" description="Calponin-homology (CH)" evidence="5">
    <location>
        <begin position="120"/>
        <end position="228"/>
    </location>
</feature>
<dbReference type="GO" id="GO:0051017">
    <property type="term" value="P:actin filament bundle assembly"/>
    <property type="evidence" value="ECO:0007669"/>
    <property type="project" value="InterPro"/>
</dbReference>
<dbReference type="PANTHER" id="PTHR19961:SF18">
    <property type="entry name" value="FI19014P1"/>
    <property type="match status" value="1"/>
</dbReference>
<dbReference type="InterPro" id="IPR001589">
    <property type="entry name" value="Actinin_actin-bd_CS"/>
</dbReference>
<dbReference type="PROSITE" id="PS50021">
    <property type="entry name" value="CH"/>
    <property type="match status" value="3"/>
</dbReference>
<dbReference type="EMBL" id="BX284604">
    <property type="protein sequence ID" value="CDH93210.1"/>
    <property type="molecule type" value="Genomic_DNA"/>
</dbReference>
<dbReference type="PANTHER" id="PTHR19961">
    <property type="entry name" value="FIMBRIN/PLASTIN"/>
    <property type="match status" value="1"/>
</dbReference>
<dbReference type="GO" id="GO:0046872">
    <property type="term" value="F:metal ion binding"/>
    <property type="evidence" value="ECO:0007669"/>
    <property type="project" value="UniProtKB-KW"/>
</dbReference>
<evidence type="ECO:0000313" key="8">
    <source>
        <dbReference type="WormBase" id="Y104H12BR.1b"/>
    </source>
</evidence>
<dbReference type="InParanoid" id="U4PMA7"/>
<evidence type="ECO:0000313" key="7">
    <source>
        <dbReference type="Proteomes" id="UP000001940"/>
    </source>
</evidence>
<dbReference type="CTD" id="3564941"/>
<gene>
    <name evidence="6 8" type="primary">plst-1</name>
    <name evidence="6" type="ORF">CELE_Y104H12BR.1</name>
    <name evidence="8" type="ORF">Y104H12BR.1</name>
</gene>
<evidence type="ECO:0000256" key="3">
    <source>
        <dbReference type="ARBA" id="ARBA00022837"/>
    </source>
</evidence>
<accession>U4PMA7</accession>
<dbReference type="InterPro" id="IPR036872">
    <property type="entry name" value="CH_dom_sf"/>
</dbReference>
<dbReference type="Proteomes" id="UP000001940">
    <property type="component" value="Chromosome IV"/>
</dbReference>
<dbReference type="AGR" id="WB:WBGene00022425"/>
<evidence type="ECO:0007829" key="9">
    <source>
        <dbReference type="PeptideAtlas" id="U4PMA7"/>
    </source>
</evidence>
<dbReference type="CDD" id="cd21301">
    <property type="entry name" value="CH_PLS_rpt4"/>
    <property type="match status" value="1"/>
</dbReference>